<dbReference type="AlphaFoldDB" id="A0A8K0HJJ8"/>
<dbReference type="PROSITE" id="PS50297">
    <property type="entry name" value="ANK_REP_REGION"/>
    <property type="match status" value="1"/>
</dbReference>
<feature type="repeat" description="ANK" evidence="5">
    <location>
        <begin position="77"/>
        <end position="109"/>
    </location>
</feature>
<keyword evidence="7" id="KW-1185">Reference proteome</keyword>
<evidence type="ECO:0000256" key="1">
    <source>
        <dbReference type="ARBA" id="ARBA00022478"/>
    </source>
</evidence>
<keyword evidence="3 5" id="KW-0040">ANK repeat</keyword>
<protein>
    <recommendedName>
        <fullName evidence="8">Ankyrin repeat domain-containing protein</fullName>
    </recommendedName>
</protein>
<dbReference type="Pfam" id="PF00023">
    <property type="entry name" value="Ank"/>
    <property type="match status" value="1"/>
</dbReference>
<accession>A0A8K0HJJ8</accession>
<keyword evidence="2" id="KW-0677">Repeat</keyword>
<evidence type="ECO:0000313" key="6">
    <source>
        <dbReference type="EMBL" id="KAF3453641.1"/>
    </source>
</evidence>
<dbReference type="InterPro" id="IPR036770">
    <property type="entry name" value="Ankyrin_rpt-contain_sf"/>
</dbReference>
<evidence type="ECO:0000256" key="2">
    <source>
        <dbReference type="ARBA" id="ARBA00022737"/>
    </source>
</evidence>
<dbReference type="PROSITE" id="PS50088">
    <property type="entry name" value="ANK_REPEAT"/>
    <property type="match status" value="1"/>
</dbReference>
<evidence type="ECO:0000313" key="7">
    <source>
        <dbReference type="Proteomes" id="UP000796880"/>
    </source>
</evidence>
<dbReference type="PANTHER" id="PTHR24171">
    <property type="entry name" value="ANKYRIN REPEAT DOMAIN-CONTAINING PROTEIN 39-RELATED"/>
    <property type="match status" value="1"/>
</dbReference>
<reference evidence="6" key="1">
    <citation type="submission" date="2020-03" db="EMBL/GenBank/DDBJ databases">
        <title>A high-quality chromosome-level genome assembly of a woody plant with both climbing and erect habits, Rhamnella rubrinervis.</title>
        <authorList>
            <person name="Lu Z."/>
            <person name="Yang Y."/>
            <person name="Zhu X."/>
            <person name="Sun Y."/>
        </authorList>
    </citation>
    <scope>NUCLEOTIDE SEQUENCE</scope>
    <source>
        <strain evidence="6">BYM</strain>
        <tissue evidence="6">Leaf</tissue>
    </source>
</reference>
<evidence type="ECO:0008006" key="8">
    <source>
        <dbReference type="Google" id="ProtNLM"/>
    </source>
</evidence>
<keyword evidence="4" id="KW-0804">Transcription</keyword>
<keyword evidence="1" id="KW-0240">DNA-directed RNA polymerase</keyword>
<gene>
    <name evidence="6" type="ORF">FNV43_RR04082</name>
</gene>
<dbReference type="Gene3D" id="3.30.1490.120">
    <property type="entry name" value="RNA polymerase Rpb7-like, N-terminal domain"/>
    <property type="match status" value="1"/>
</dbReference>
<dbReference type="InterPro" id="IPR002110">
    <property type="entry name" value="Ankyrin_rpt"/>
</dbReference>
<evidence type="ECO:0000256" key="5">
    <source>
        <dbReference type="PROSITE-ProRule" id="PRU00023"/>
    </source>
</evidence>
<dbReference type="GO" id="GO:0000428">
    <property type="term" value="C:DNA-directed RNA polymerase complex"/>
    <property type="evidence" value="ECO:0007669"/>
    <property type="project" value="UniProtKB-KW"/>
</dbReference>
<name>A0A8K0HJJ8_9ROSA</name>
<proteinExistence type="predicted"/>
<dbReference type="SUPFAM" id="SSF48403">
    <property type="entry name" value="Ankyrin repeat"/>
    <property type="match status" value="1"/>
</dbReference>
<comment type="caution">
    <text evidence="6">The sequence shown here is derived from an EMBL/GenBank/DDBJ whole genome shotgun (WGS) entry which is preliminary data.</text>
</comment>
<dbReference type="EMBL" id="VOIH02000002">
    <property type="protein sequence ID" value="KAF3453641.1"/>
    <property type="molecule type" value="Genomic_DNA"/>
</dbReference>
<dbReference type="SMART" id="SM00248">
    <property type="entry name" value="ANK"/>
    <property type="match status" value="1"/>
</dbReference>
<dbReference type="Proteomes" id="UP000796880">
    <property type="component" value="Unassembled WGS sequence"/>
</dbReference>
<organism evidence="6 7">
    <name type="scientific">Rhamnella rubrinervis</name>
    <dbReference type="NCBI Taxonomy" id="2594499"/>
    <lineage>
        <taxon>Eukaryota</taxon>
        <taxon>Viridiplantae</taxon>
        <taxon>Streptophyta</taxon>
        <taxon>Embryophyta</taxon>
        <taxon>Tracheophyta</taxon>
        <taxon>Spermatophyta</taxon>
        <taxon>Magnoliopsida</taxon>
        <taxon>eudicotyledons</taxon>
        <taxon>Gunneridae</taxon>
        <taxon>Pentapetalae</taxon>
        <taxon>rosids</taxon>
        <taxon>fabids</taxon>
        <taxon>Rosales</taxon>
        <taxon>Rhamnaceae</taxon>
        <taxon>rhamnoid group</taxon>
        <taxon>Rhamneae</taxon>
        <taxon>Rhamnella</taxon>
    </lineage>
</organism>
<sequence length="143" mass="16480">MFYLNRIEHKLRVPPDLHDRPIEEVIKGELQKLFVDKVVFTLIMFRPFVGEIIAAKLKESNVNGLRWHADVNLKNNGGRTALHYAASKGRLKIAEALISHGAKLNLKDRVAILLIRHGADVDVEDKKDTLYLVELQMILDRYW</sequence>
<dbReference type="Gene3D" id="1.25.40.20">
    <property type="entry name" value="Ankyrin repeat-containing domain"/>
    <property type="match status" value="1"/>
</dbReference>
<evidence type="ECO:0000256" key="4">
    <source>
        <dbReference type="ARBA" id="ARBA00023163"/>
    </source>
</evidence>
<dbReference type="OrthoDB" id="20872at2759"/>
<evidence type="ECO:0000256" key="3">
    <source>
        <dbReference type="ARBA" id="ARBA00023043"/>
    </source>
</evidence>
<dbReference type="SUPFAM" id="SSF88798">
    <property type="entry name" value="N-terminal, heterodimerisation domain of RBP7 (RpoE)"/>
    <property type="match status" value="1"/>
</dbReference>
<dbReference type="InterPro" id="IPR036898">
    <property type="entry name" value="RNA_pol_Rpb7-like_N_sf"/>
</dbReference>
<dbReference type="PRINTS" id="PR01415">
    <property type="entry name" value="ANKYRIN"/>
</dbReference>